<reference evidence="1" key="1">
    <citation type="journal article" date="2014" name="Front. Microbiol.">
        <title>High frequency of phylogenetically diverse reductive dehalogenase-homologous genes in deep subseafloor sedimentary metagenomes.</title>
        <authorList>
            <person name="Kawai M."/>
            <person name="Futagami T."/>
            <person name="Toyoda A."/>
            <person name="Takaki Y."/>
            <person name="Nishi S."/>
            <person name="Hori S."/>
            <person name="Arai W."/>
            <person name="Tsubouchi T."/>
            <person name="Morono Y."/>
            <person name="Uchiyama I."/>
            <person name="Ito T."/>
            <person name="Fujiyama A."/>
            <person name="Inagaki F."/>
            <person name="Takami H."/>
        </authorList>
    </citation>
    <scope>NUCLEOTIDE SEQUENCE</scope>
    <source>
        <strain evidence="1">Expedition CK06-06</strain>
    </source>
</reference>
<organism evidence="1">
    <name type="scientific">marine sediment metagenome</name>
    <dbReference type="NCBI Taxonomy" id="412755"/>
    <lineage>
        <taxon>unclassified sequences</taxon>
        <taxon>metagenomes</taxon>
        <taxon>ecological metagenomes</taxon>
    </lineage>
</organism>
<sequence length="35" mass="3932">IWIKEASNTCTNRVIITAEVVALSLDEDLFPISRI</sequence>
<feature type="non-terminal residue" evidence="1">
    <location>
        <position position="1"/>
    </location>
</feature>
<name>X1L841_9ZZZZ</name>
<evidence type="ECO:0000313" key="1">
    <source>
        <dbReference type="EMBL" id="GAI02031.1"/>
    </source>
</evidence>
<protein>
    <submittedName>
        <fullName evidence="1">Uncharacterized protein</fullName>
    </submittedName>
</protein>
<dbReference type="AlphaFoldDB" id="X1L841"/>
<gene>
    <name evidence="1" type="ORF">S03H2_70108</name>
</gene>
<dbReference type="EMBL" id="BARU01046487">
    <property type="protein sequence ID" value="GAI02031.1"/>
    <property type="molecule type" value="Genomic_DNA"/>
</dbReference>
<comment type="caution">
    <text evidence="1">The sequence shown here is derived from an EMBL/GenBank/DDBJ whole genome shotgun (WGS) entry which is preliminary data.</text>
</comment>
<accession>X1L841</accession>
<proteinExistence type="predicted"/>